<feature type="region of interest" description="Disordered" evidence="1">
    <location>
        <begin position="193"/>
        <end position="227"/>
    </location>
</feature>
<protein>
    <submittedName>
        <fullName evidence="3">DUF58 domain-containing protein</fullName>
    </submittedName>
</protein>
<comment type="caution">
    <text evidence="3">The sequence shown here is derived from an EMBL/GenBank/DDBJ whole genome shotgun (WGS) entry which is preliminary data.</text>
</comment>
<keyword evidence="2" id="KW-1133">Transmembrane helix</keyword>
<accession>A0ABW3WG45</accession>
<dbReference type="PANTHER" id="PTHR34351">
    <property type="entry name" value="SLR1927 PROTEIN-RELATED"/>
    <property type="match status" value="1"/>
</dbReference>
<evidence type="ECO:0000256" key="1">
    <source>
        <dbReference type="SAM" id="MobiDB-lite"/>
    </source>
</evidence>
<keyword evidence="4" id="KW-1185">Reference proteome</keyword>
<keyword evidence="2" id="KW-0472">Membrane</keyword>
<gene>
    <name evidence="3" type="ORF">ACFQ4M_12010</name>
</gene>
<name>A0ABW3WG45_9RHOO</name>
<evidence type="ECO:0000313" key="3">
    <source>
        <dbReference type="EMBL" id="MFD1264310.1"/>
    </source>
</evidence>
<organism evidence="3 4">
    <name type="scientific">Thauera mechernichensis</name>
    <dbReference type="NCBI Taxonomy" id="82788"/>
    <lineage>
        <taxon>Bacteria</taxon>
        <taxon>Pseudomonadati</taxon>
        <taxon>Pseudomonadota</taxon>
        <taxon>Betaproteobacteria</taxon>
        <taxon>Rhodocyclales</taxon>
        <taxon>Zoogloeaceae</taxon>
        <taxon>Thauera</taxon>
    </lineage>
</organism>
<reference evidence="4" key="1">
    <citation type="journal article" date="2019" name="Int. J. Syst. Evol. Microbiol.">
        <title>The Global Catalogue of Microorganisms (GCM) 10K type strain sequencing project: providing services to taxonomists for standard genome sequencing and annotation.</title>
        <authorList>
            <consortium name="The Broad Institute Genomics Platform"/>
            <consortium name="The Broad Institute Genome Sequencing Center for Infectious Disease"/>
            <person name="Wu L."/>
            <person name="Ma J."/>
        </authorList>
    </citation>
    <scope>NUCLEOTIDE SEQUENCE [LARGE SCALE GENOMIC DNA]</scope>
    <source>
        <strain evidence="4">CCUG 48884</strain>
    </source>
</reference>
<dbReference type="EMBL" id="JBHTMC010000024">
    <property type="protein sequence ID" value="MFD1264310.1"/>
    <property type="molecule type" value="Genomic_DNA"/>
</dbReference>
<feature type="compositionally biased region" description="Low complexity" evidence="1">
    <location>
        <begin position="201"/>
        <end position="211"/>
    </location>
</feature>
<dbReference type="Proteomes" id="UP001597158">
    <property type="component" value="Unassembled WGS sequence"/>
</dbReference>
<evidence type="ECO:0000313" key="4">
    <source>
        <dbReference type="Proteomes" id="UP001597158"/>
    </source>
</evidence>
<proteinExistence type="predicted"/>
<feature type="transmembrane region" description="Helical" evidence="2">
    <location>
        <begin position="67"/>
        <end position="87"/>
    </location>
</feature>
<dbReference type="RefSeq" id="WP_277830896.1">
    <property type="nucleotide sequence ID" value="NZ_JARQZE010000002.1"/>
</dbReference>
<dbReference type="PANTHER" id="PTHR34351:SF1">
    <property type="entry name" value="SLR1927 PROTEIN"/>
    <property type="match status" value="1"/>
</dbReference>
<feature type="transmembrane region" description="Helical" evidence="2">
    <location>
        <begin position="38"/>
        <end position="61"/>
    </location>
</feature>
<sequence>MMRPGQGRALRMLERAERWLFRIGTPEPAPIRLVQRRIYVLPTPAGLAFAAALATMLLASINYNLSLGYGFVFLLGGTAMASMVHAFRNLLGLSIRAERCEPVFCGDTAGFVFSIDNTRNRRRPSLSLRTHGQQVGFDAGPAQLTRVCLPCPTTRRGLLSPGRTVIQTTWPLGLIRAWSVFVPEQHCVVYPAPEPDPPALPEDAGADAGMRGRSRDGDDDFTGLRTHRSADSPRHVAWKVLARGGPMLTKSYASWSSPDLVLDWSQLPRQLDDERRLSRLTAWLLAAEQHNRRYALKLPGCEVASGQGKAHLECCLGELARFGAPREEA</sequence>
<evidence type="ECO:0000256" key="2">
    <source>
        <dbReference type="SAM" id="Phobius"/>
    </source>
</evidence>
<keyword evidence="2" id="KW-0812">Transmembrane</keyword>